<accession>A0AAV0W7Q1</accession>
<reference evidence="1 2" key="1">
    <citation type="submission" date="2023-01" db="EMBL/GenBank/DDBJ databases">
        <authorList>
            <person name="Whitehead M."/>
        </authorList>
    </citation>
    <scope>NUCLEOTIDE SEQUENCE [LARGE SCALE GENOMIC DNA]</scope>
</reference>
<comment type="caution">
    <text evidence="1">The sequence shown here is derived from an EMBL/GenBank/DDBJ whole genome shotgun (WGS) entry which is preliminary data.</text>
</comment>
<organism evidence="1 2">
    <name type="scientific">Macrosiphum euphorbiae</name>
    <name type="common">potato aphid</name>
    <dbReference type="NCBI Taxonomy" id="13131"/>
    <lineage>
        <taxon>Eukaryota</taxon>
        <taxon>Metazoa</taxon>
        <taxon>Ecdysozoa</taxon>
        <taxon>Arthropoda</taxon>
        <taxon>Hexapoda</taxon>
        <taxon>Insecta</taxon>
        <taxon>Pterygota</taxon>
        <taxon>Neoptera</taxon>
        <taxon>Paraneoptera</taxon>
        <taxon>Hemiptera</taxon>
        <taxon>Sternorrhyncha</taxon>
        <taxon>Aphidomorpha</taxon>
        <taxon>Aphidoidea</taxon>
        <taxon>Aphididae</taxon>
        <taxon>Macrosiphini</taxon>
        <taxon>Macrosiphum</taxon>
    </lineage>
</organism>
<evidence type="ECO:0000313" key="2">
    <source>
        <dbReference type="Proteomes" id="UP001160148"/>
    </source>
</evidence>
<protein>
    <submittedName>
        <fullName evidence="1">Uncharacterized protein</fullName>
    </submittedName>
</protein>
<gene>
    <name evidence="1" type="ORF">MEUPH1_LOCUS8196</name>
</gene>
<keyword evidence="2" id="KW-1185">Reference proteome</keyword>
<sequence>MRQAAAKKRQKMLKTNKENIEGLASVVAINKAIDIKTRQQNREKHQSIINWVTMVNAARKHEEKWKKPIDWRLVKERSISRYVPADNNTQATFMTIQSTMQRHSHM</sequence>
<dbReference type="AlphaFoldDB" id="A0AAV0W7Q1"/>
<name>A0AAV0W7Q1_9HEMI</name>
<dbReference type="EMBL" id="CARXXK010000001">
    <property type="protein sequence ID" value="CAI6351889.1"/>
    <property type="molecule type" value="Genomic_DNA"/>
</dbReference>
<proteinExistence type="predicted"/>
<evidence type="ECO:0000313" key="1">
    <source>
        <dbReference type="EMBL" id="CAI6351889.1"/>
    </source>
</evidence>
<dbReference type="Proteomes" id="UP001160148">
    <property type="component" value="Unassembled WGS sequence"/>
</dbReference>